<dbReference type="InterPro" id="IPR044021">
    <property type="entry name" value="CrtO"/>
</dbReference>
<comment type="caution">
    <text evidence="14">The sequence shown here is derived from an EMBL/GenBank/DDBJ whole genome shotgun (WGS) entry which is preliminary data.</text>
</comment>
<comment type="pathway">
    <text evidence="9">Carotenoid biosynthesis; staphyloxanthin biosynthesis; staphyloxanthin from farnesyl diphosphate: step 5/5.</text>
</comment>
<keyword evidence="8" id="KW-0012">Acyltransferase</keyword>
<dbReference type="AlphaFoldDB" id="A0A9D7XIN8"/>
<evidence type="ECO:0000256" key="2">
    <source>
        <dbReference type="ARBA" id="ARBA00022475"/>
    </source>
</evidence>
<evidence type="ECO:0000256" key="12">
    <source>
        <dbReference type="ARBA" id="ARBA00025324"/>
    </source>
</evidence>
<evidence type="ECO:0000256" key="1">
    <source>
        <dbReference type="ARBA" id="ARBA00004162"/>
    </source>
</evidence>
<reference evidence="14 15" key="1">
    <citation type="submission" date="2020-10" db="EMBL/GenBank/DDBJ databases">
        <title>Connecting structure to function with the recovery of over 1000 high-quality activated sludge metagenome-assembled genomes encoding full-length rRNA genes using long-read sequencing.</title>
        <authorList>
            <person name="Singleton C.M."/>
            <person name="Petriglieri F."/>
            <person name="Kristensen J.M."/>
            <person name="Kirkegaard R.H."/>
            <person name="Michaelsen T.Y."/>
            <person name="Andersen M.H."/>
            <person name="Karst S.M."/>
            <person name="Dueholm M.S."/>
            <person name="Nielsen P.H."/>
            <person name="Albertsen M."/>
        </authorList>
    </citation>
    <scope>NUCLEOTIDE SEQUENCE [LARGE SCALE GENOMIC DNA]</scope>
    <source>
        <strain evidence="14">Ribe_18-Q3-R11-54_BAT3C.373</strain>
    </source>
</reference>
<dbReference type="Pfam" id="PF18927">
    <property type="entry name" value="CrtO"/>
    <property type="match status" value="1"/>
</dbReference>
<evidence type="ECO:0000256" key="10">
    <source>
        <dbReference type="ARBA" id="ARBA00023603"/>
    </source>
</evidence>
<keyword evidence="2" id="KW-1003">Cell membrane</keyword>
<keyword evidence="6 13" id="KW-1133">Transmembrane helix</keyword>
<keyword evidence="5" id="KW-0732">Signal</keyword>
<evidence type="ECO:0000256" key="7">
    <source>
        <dbReference type="ARBA" id="ARBA00023136"/>
    </source>
</evidence>
<dbReference type="EMBL" id="JADKFW010000013">
    <property type="protein sequence ID" value="MBK9718873.1"/>
    <property type="molecule type" value="Genomic_DNA"/>
</dbReference>
<feature type="transmembrane region" description="Helical" evidence="13">
    <location>
        <begin position="6"/>
        <end position="27"/>
    </location>
</feature>
<evidence type="ECO:0000256" key="5">
    <source>
        <dbReference type="ARBA" id="ARBA00022729"/>
    </source>
</evidence>
<evidence type="ECO:0000256" key="3">
    <source>
        <dbReference type="ARBA" id="ARBA00022679"/>
    </source>
</evidence>
<name>A0A9D7XIN8_9BACT</name>
<feature type="transmembrane region" description="Helical" evidence="13">
    <location>
        <begin position="96"/>
        <end position="114"/>
    </location>
</feature>
<organism evidence="14 15">
    <name type="scientific">Candidatus Defluviibacterium haderslevense</name>
    <dbReference type="NCBI Taxonomy" id="2981993"/>
    <lineage>
        <taxon>Bacteria</taxon>
        <taxon>Pseudomonadati</taxon>
        <taxon>Bacteroidota</taxon>
        <taxon>Saprospiria</taxon>
        <taxon>Saprospirales</taxon>
        <taxon>Saprospiraceae</taxon>
        <taxon>Candidatus Defluviibacterium</taxon>
    </lineage>
</organism>
<keyword evidence="3" id="KW-0808">Transferase</keyword>
<keyword evidence="7 13" id="KW-0472">Membrane</keyword>
<comment type="subcellular location">
    <subcellularLocation>
        <location evidence="1">Cell membrane</location>
        <topology evidence="1">Single-pass membrane protein</topology>
    </subcellularLocation>
</comment>
<dbReference type="Proteomes" id="UP000808349">
    <property type="component" value="Unassembled WGS sequence"/>
</dbReference>
<evidence type="ECO:0000256" key="6">
    <source>
        <dbReference type="ARBA" id="ARBA00022989"/>
    </source>
</evidence>
<protein>
    <recommendedName>
        <fullName evidence="11">Glycosyl-4,4'-diaponeurosporenoate acyltransferase</fullName>
    </recommendedName>
</protein>
<evidence type="ECO:0000256" key="4">
    <source>
        <dbReference type="ARBA" id="ARBA00022692"/>
    </source>
</evidence>
<evidence type="ECO:0000256" key="9">
    <source>
        <dbReference type="ARBA" id="ARBA00023588"/>
    </source>
</evidence>
<keyword evidence="4 13" id="KW-0812">Transmembrane</keyword>
<sequence length="154" mass="18048">MPSKYISFSIAITFISFIVGMAVNAILKKTKFYNNQISKLNLIKSEKFNKCLGVDIVKWVVKNTPFKYFNQKLKLRNKIEIADLHVLRAEMTSSEIDHLIGFVFVMFFVLMKFYKTEWLFGLTILIVNILMNLSPSLLQQQNKRRIDKLIKNFS</sequence>
<comment type="function">
    <text evidence="12">Catalyzes the acylation of glycosyl-4,4'-diaponeurosporenoate, i.e. the esterification of glucose at the C6'' position with the carboxyl group of the C(15) fatty acid 12-methyltetradecanoic acid, to yield staphyloxanthin. This is the last step in the biosynthesis of this orange pigment, present in most staphylococci strains.</text>
</comment>
<evidence type="ECO:0000313" key="14">
    <source>
        <dbReference type="EMBL" id="MBK9718873.1"/>
    </source>
</evidence>
<evidence type="ECO:0000256" key="11">
    <source>
        <dbReference type="ARBA" id="ARBA00023667"/>
    </source>
</evidence>
<comment type="similarity">
    <text evidence="10">Belongs to the acyltransferase CrtO family.</text>
</comment>
<evidence type="ECO:0000313" key="15">
    <source>
        <dbReference type="Proteomes" id="UP000808349"/>
    </source>
</evidence>
<evidence type="ECO:0000256" key="8">
    <source>
        <dbReference type="ARBA" id="ARBA00023315"/>
    </source>
</evidence>
<gene>
    <name evidence="14" type="ORF">IPO85_15430</name>
</gene>
<evidence type="ECO:0000256" key="13">
    <source>
        <dbReference type="SAM" id="Phobius"/>
    </source>
</evidence>
<accession>A0A9D7XIN8</accession>
<feature type="transmembrane region" description="Helical" evidence="13">
    <location>
        <begin position="120"/>
        <end position="138"/>
    </location>
</feature>
<dbReference type="GO" id="GO:0005886">
    <property type="term" value="C:plasma membrane"/>
    <property type="evidence" value="ECO:0007669"/>
    <property type="project" value="UniProtKB-SubCell"/>
</dbReference>
<dbReference type="GO" id="GO:0016746">
    <property type="term" value="F:acyltransferase activity"/>
    <property type="evidence" value="ECO:0007669"/>
    <property type="project" value="UniProtKB-KW"/>
</dbReference>
<proteinExistence type="inferred from homology"/>